<dbReference type="SUPFAM" id="SSF56399">
    <property type="entry name" value="ADP-ribosylation"/>
    <property type="match status" value="1"/>
</dbReference>
<proteinExistence type="predicted"/>
<dbReference type="Gene3D" id="3.20.170.20">
    <property type="entry name" value="Protein of unknown function DUF952"/>
    <property type="match status" value="1"/>
</dbReference>
<dbReference type="Pfam" id="PF06108">
    <property type="entry name" value="DUF952"/>
    <property type="match status" value="1"/>
</dbReference>
<comment type="caution">
    <text evidence="1">The sequence shown here is derived from an EMBL/GenBank/DDBJ whole genome shotgun (WGS) entry which is preliminary data.</text>
</comment>
<accession>A0A369TN69</accession>
<dbReference type="Proteomes" id="UP000253977">
    <property type="component" value="Unassembled WGS sequence"/>
</dbReference>
<sequence length="112" mass="12660">MLIYKIFRRDEHEAFSRAGETKGAPVDLADGYIHFSTAETVAETAAKHFNGEDGLKLLAVEADGLGDALIWEVSRGGVDFPHLYRPLRREDVLWTRDLPLRDGRHRFEGLLP</sequence>
<dbReference type="EMBL" id="QPMK01000009">
    <property type="protein sequence ID" value="RDD65895.1"/>
    <property type="molecule type" value="Genomic_DNA"/>
</dbReference>
<dbReference type="RefSeq" id="WP_114511459.1">
    <property type="nucleotide sequence ID" value="NZ_QPMK01000009.1"/>
</dbReference>
<gene>
    <name evidence="1" type="ORF">DU478_12840</name>
</gene>
<dbReference type="InterPro" id="IPR009297">
    <property type="entry name" value="DUF952"/>
</dbReference>
<evidence type="ECO:0000313" key="1">
    <source>
        <dbReference type="EMBL" id="RDD65895.1"/>
    </source>
</evidence>
<organism evidence="1 2">
    <name type="scientific">Thalassococcus profundi</name>
    <dbReference type="NCBI Taxonomy" id="2282382"/>
    <lineage>
        <taxon>Bacteria</taxon>
        <taxon>Pseudomonadati</taxon>
        <taxon>Pseudomonadota</taxon>
        <taxon>Alphaproteobacteria</taxon>
        <taxon>Rhodobacterales</taxon>
        <taxon>Roseobacteraceae</taxon>
        <taxon>Thalassococcus</taxon>
    </lineage>
</organism>
<dbReference type="PANTHER" id="PTHR34129">
    <property type="entry name" value="BLR1139 PROTEIN"/>
    <property type="match status" value="1"/>
</dbReference>
<dbReference type="AlphaFoldDB" id="A0A369TN69"/>
<protein>
    <submittedName>
        <fullName evidence="1">DUF952 domain-containing protein</fullName>
    </submittedName>
</protein>
<name>A0A369TN69_9RHOB</name>
<reference evidence="1 2" key="1">
    <citation type="submission" date="2018-07" db="EMBL/GenBank/DDBJ databases">
        <title>Thalassococcus profundi sp. nov., a marine bacterium isolated from deep seawater of Okinawa Trough.</title>
        <authorList>
            <person name="Yu M."/>
        </authorList>
    </citation>
    <scope>NUCLEOTIDE SEQUENCE [LARGE SCALE GENOMIC DNA]</scope>
    <source>
        <strain evidence="1 2">WRAS1</strain>
    </source>
</reference>
<dbReference type="PANTHER" id="PTHR34129:SF1">
    <property type="entry name" value="DUF952 DOMAIN-CONTAINING PROTEIN"/>
    <property type="match status" value="1"/>
</dbReference>
<dbReference type="OrthoDB" id="9799937at2"/>
<evidence type="ECO:0000313" key="2">
    <source>
        <dbReference type="Proteomes" id="UP000253977"/>
    </source>
</evidence>
<keyword evidence="2" id="KW-1185">Reference proteome</keyword>